<dbReference type="OrthoDB" id="3265815at2759"/>
<evidence type="ECO:0008006" key="4">
    <source>
        <dbReference type="Google" id="ProtNLM"/>
    </source>
</evidence>
<evidence type="ECO:0000313" key="2">
    <source>
        <dbReference type="EMBL" id="KAF5326738.1"/>
    </source>
</evidence>
<dbReference type="Proteomes" id="UP000567179">
    <property type="component" value="Unassembled WGS sequence"/>
</dbReference>
<name>A0A8H5BQJ1_9AGAR</name>
<feature type="compositionally biased region" description="Low complexity" evidence="1">
    <location>
        <begin position="28"/>
        <end position="38"/>
    </location>
</feature>
<keyword evidence="3" id="KW-1185">Reference proteome</keyword>
<proteinExistence type="predicted"/>
<dbReference type="AlphaFoldDB" id="A0A8H5BQJ1"/>
<protein>
    <recommendedName>
        <fullName evidence="4">BTB domain-containing protein</fullName>
    </recommendedName>
</protein>
<reference evidence="2 3" key="1">
    <citation type="journal article" date="2020" name="ISME J.">
        <title>Uncovering the hidden diversity of litter-decomposition mechanisms in mushroom-forming fungi.</title>
        <authorList>
            <person name="Floudas D."/>
            <person name="Bentzer J."/>
            <person name="Ahren D."/>
            <person name="Johansson T."/>
            <person name="Persson P."/>
            <person name="Tunlid A."/>
        </authorList>
    </citation>
    <scope>NUCLEOTIDE SEQUENCE [LARGE SCALE GENOMIC DNA]</scope>
    <source>
        <strain evidence="2 3">CBS 101986</strain>
    </source>
</reference>
<accession>A0A8H5BQJ1</accession>
<organism evidence="2 3">
    <name type="scientific">Psilocybe cf. subviscida</name>
    <dbReference type="NCBI Taxonomy" id="2480587"/>
    <lineage>
        <taxon>Eukaryota</taxon>
        <taxon>Fungi</taxon>
        <taxon>Dikarya</taxon>
        <taxon>Basidiomycota</taxon>
        <taxon>Agaricomycotina</taxon>
        <taxon>Agaricomycetes</taxon>
        <taxon>Agaricomycetidae</taxon>
        <taxon>Agaricales</taxon>
        <taxon>Agaricineae</taxon>
        <taxon>Strophariaceae</taxon>
        <taxon>Psilocybe</taxon>
    </lineage>
</organism>
<feature type="region of interest" description="Disordered" evidence="1">
    <location>
        <begin position="1"/>
        <end position="38"/>
    </location>
</feature>
<evidence type="ECO:0000256" key="1">
    <source>
        <dbReference type="SAM" id="MobiDB-lite"/>
    </source>
</evidence>
<gene>
    <name evidence="2" type="ORF">D9619_004684</name>
</gene>
<dbReference type="EMBL" id="JAACJJ010000014">
    <property type="protein sequence ID" value="KAF5326738.1"/>
    <property type="molecule type" value="Genomic_DNA"/>
</dbReference>
<comment type="caution">
    <text evidence="2">The sequence shown here is derived from an EMBL/GenBank/DDBJ whole genome shotgun (WGS) entry which is preliminary data.</text>
</comment>
<sequence>MQSSKHQDTYLLQPYPTPPAHFQDPGTSPSSFESESSSASLSMNPFSVLDMSYDGLVEEIWNPAPPIPLSSPDSEKSKSHSDLYSQATDLFSISTTFHTELVPAADALLFSSDGVFFWVHLETIHRHCPEAFQSFLNESSSHANSQIANPVMLDCPSEELNIILHALYDMSLDAYRPGADTVAAAIDLMPRLGVTVNRVVYPGCALYEYIISYTPLQPLEVYALAAHHDVHLLAVHASAYLLNMEILTVSEDASTRMGALYFLKLIRLHMTRFDALKASLLVAPPAHPPAMVDRCTFGQQQQARQVWALFCSEPLWHTRPSTLIVLLPSLFFKTDFAPTADSIALPSVDFAVQAMEGALHPMMEDLTCPECKATLRRMVARVRSQ</sequence>
<evidence type="ECO:0000313" key="3">
    <source>
        <dbReference type="Proteomes" id="UP000567179"/>
    </source>
</evidence>